<accession>A0A851A4H9</accession>
<name>A0A851A4H9_SULDA</name>
<sequence>KLVEDLVDELLTSCQRFFRSNFEPQLQPAIGMGCVFEGWSAWGDNVLYDLLMPLQLPPG</sequence>
<dbReference type="AlphaFoldDB" id="A0A851A4H9"/>
<dbReference type="Proteomes" id="UP000619137">
    <property type="component" value="Unassembled WGS sequence"/>
</dbReference>
<comment type="caution">
    <text evidence="1">The sequence shown here is derived from an EMBL/GenBank/DDBJ whole genome shotgun (WGS) entry which is preliminary data.</text>
</comment>
<organism evidence="1 2">
    <name type="scientific">Sula dactylatra</name>
    <name type="common">Masked booby</name>
    <dbReference type="NCBI Taxonomy" id="56068"/>
    <lineage>
        <taxon>Eukaryota</taxon>
        <taxon>Metazoa</taxon>
        <taxon>Chordata</taxon>
        <taxon>Craniata</taxon>
        <taxon>Vertebrata</taxon>
        <taxon>Euteleostomi</taxon>
        <taxon>Archelosauria</taxon>
        <taxon>Archosauria</taxon>
        <taxon>Dinosauria</taxon>
        <taxon>Saurischia</taxon>
        <taxon>Theropoda</taxon>
        <taxon>Coelurosauria</taxon>
        <taxon>Aves</taxon>
        <taxon>Neognathae</taxon>
        <taxon>Neoaves</taxon>
        <taxon>Aequornithes</taxon>
        <taxon>Suliformes</taxon>
        <taxon>Sulidae</taxon>
        <taxon>Sula</taxon>
    </lineage>
</organism>
<reference evidence="1" key="1">
    <citation type="submission" date="2019-10" db="EMBL/GenBank/DDBJ databases">
        <title>Bird 10,000 Genomes (B10K) Project - Family phase.</title>
        <authorList>
            <person name="Zhang G."/>
        </authorList>
    </citation>
    <scope>NUCLEOTIDE SEQUENCE</scope>
    <source>
        <strain evidence="1">B10K-DU-002-49</strain>
        <tissue evidence="1">Muscle</tissue>
    </source>
</reference>
<evidence type="ECO:0000313" key="1">
    <source>
        <dbReference type="EMBL" id="NWI26587.1"/>
    </source>
</evidence>
<feature type="non-terminal residue" evidence="1">
    <location>
        <position position="59"/>
    </location>
</feature>
<gene>
    <name evidence="1" type="primary">Itpripl1_2</name>
    <name evidence="1" type="ORF">SULDAC_R14556</name>
</gene>
<protein>
    <submittedName>
        <fullName evidence="1">IPIL1 protein</fullName>
    </submittedName>
</protein>
<evidence type="ECO:0000313" key="2">
    <source>
        <dbReference type="Proteomes" id="UP000619137"/>
    </source>
</evidence>
<dbReference type="EMBL" id="WEKW01011466">
    <property type="protein sequence ID" value="NWI26587.1"/>
    <property type="molecule type" value="Genomic_DNA"/>
</dbReference>
<keyword evidence="2" id="KW-1185">Reference proteome</keyword>
<proteinExistence type="predicted"/>
<feature type="non-terminal residue" evidence="1">
    <location>
        <position position="1"/>
    </location>
</feature>